<keyword evidence="1" id="KW-0547">Nucleotide-binding</keyword>
<dbReference type="SUPFAM" id="SSF52540">
    <property type="entry name" value="P-loop containing nucleoside triphosphate hydrolases"/>
    <property type="match status" value="1"/>
</dbReference>
<dbReference type="SUPFAM" id="SSF46894">
    <property type="entry name" value="C-terminal effector domain of the bipartite response regulators"/>
    <property type="match status" value="1"/>
</dbReference>
<comment type="caution">
    <text evidence="4">The sequence shown here is derived from an EMBL/GenBank/DDBJ whole genome shotgun (WGS) entry which is preliminary data.</text>
</comment>
<sequence>MMLERDEELAQLEAVLDRGRAGAGASVVISGPLGVGRSALLLAAGEQARRRGYRVRWAAASPLERDFVLGVVSQLFHSGSGERATGESTVDSVVRALSAEAPLALLVDDLQWGDEASLRTLGRLAHQVDRLPVVLVVTVRDGDPGTEAAPVRDVLDSASVVLRPRALSAAATGELVKSMFGERGDDEFVRLCHEITAGNPVTVNGLLMDLAGDGISPLVSAADGLSARRPESVRARLVSYVRALSAPARTVVQAVAALGHDADEETARLLAGLDPVLWGDTVRQLTRLGLLVTDPELRFTHVFAADAVAHVVSAHEREALHLLAAELRHNRGFPAERVATHLLAVTAALDEWAISSLQEAARLALGRGEPETATCYLRRAVFAVPEDGVRRARLLVDLALAVRGTDPAVATRHIAQALPRLGSARERGAALMRLAPSLLDAARQPVAGLIRDVAAELGDTAELAGVERDLALRLEARTRYLGSRDPNTLASSARRLAALGSELGVTSGAERELLIVLLHSSMLSVRISAPDAARLARSILDREPASPAHVHTAIPLLVEVLVAVESLDEASSWLDTASGLANPLDRGAELALIDAARALVRVNEGVTAEAAALAVTAAQASVPDWAVPESPFVRSMASVAIECQDRDLVRLVLARCEAHAATDGRVSAALGMLRAALLDGQNDAAALSHVLEFGRMLDRFGWRNPVLMPWRVWAVRLNRGLGDLSEARRLADEQRRLAAAWGAPRAHGRALRLLGEVTEGARGVALLQDAVDVLESFGRPQELARALWSLANRLRDAGLPGHESASAQARRLALTGDREFGAQPARAVSTPGIPELTGGERRVTELVAEGRTNSEIAEVLEISRRAVEKRLTSCYRKLGVAGRSGLLEVLGSAAHRLTE</sequence>
<keyword evidence="5" id="KW-1185">Reference proteome</keyword>
<dbReference type="EMBL" id="JBHRZI010000012">
    <property type="protein sequence ID" value="MFC3892775.1"/>
    <property type="molecule type" value="Genomic_DNA"/>
</dbReference>
<dbReference type="InterPro" id="IPR041664">
    <property type="entry name" value="AAA_16"/>
</dbReference>
<dbReference type="CDD" id="cd06170">
    <property type="entry name" value="LuxR_C_like"/>
    <property type="match status" value="1"/>
</dbReference>
<evidence type="ECO:0000313" key="4">
    <source>
        <dbReference type="EMBL" id="MFC3892775.1"/>
    </source>
</evidence>
<keyword evidence="2" id="KW-0067">ATP-binding</keyword>
<dbReference type="Proteomes" id="UP001595690">
    <property type="component" value="Unassembled WGS sequence"/>
</dbReference>
<dbReference type="InterPro" id="IPR016032">
    <property type="entry name" value="Sig_transdc_resp-reg_C-effctor"/>
</dbReference>
<dbReference type="PANTHER" id="PTHR16305:SF35">
    <property type="entry name" value="TRANSCRIPTIONAL ACTIVATOR DOMAIN"/>
    <property type="match status" value="1"/>
</dbReference>
<dbReference type="Gene3D" id="1.10.10.10">
    <property type="entry name" value="Winged helix-like DNA-binding domain superfamily/Winged helix DNA-binding domain"/>
    <property type="match status" value="1"/>
</dbReference>
<dbReference type="InterPro" id="IPR036388">
    <property type="entry name" value="WH-like_DNA-bd_sf"/>
</dbReference>
<evidence type="ECO:0000259" key="3">
    <source>
        <dbReference type="PROSITE" id="PS50043"/>
    </source>
</evidence>
<name>A0ABV8BSA3_9PSEU</name>
<evidence type="ECO:0000256" key="2">
    <source>
        <dbReference type="ARBA" id="ARBA00022840"/>
    </source>
</evidence>
<gene>
    <name evidence="4" type="ORF">ACFOWZ_14950</name>
</gene>
<feature type="domain" description="HTH luxR-type" evidence="3">
    <location>
        <begin position="829"/>
        <end position="894"/>
    </location>
</feature>
<evidence type="ECO:0000313" key="5">
    <source>
        <dbReference type="Proteomes" id="UP001595690"/>
    </source>
</evidence>
<dbReference type="InterPro" id="IPR027417">
    <property type="entry name" value="P-loop_NTPase"/>
</dbReference>
<dbReference type="Pfam" id="PF13191">
    <property type="entry name" value="AAA_16"/>
    <property type="match status" value="1"/>
</dbReference>
<evidence type="ECO:0000256" key="1">
    <source>
        <dbReference type="ARBA" id="ARBA00022741"/>
    </source>
</evidence>
<accession>A0ABV8BSA3</accession>
<dbReference type="SMART" id="SM00421">
    <property type="entry name" value="HTH_LUXR"/>
    <property type="match status" value="1"/>
</dbReference>
<dbReference type="PROSITE" id="PS50043">
    <property type="entry name" value="HTH_LUXR_2"/>
    <property type="match status" value="1"/>
</dbReference>
<dbReference type="Pfam" id="PF00196">
    <property type="entry name" value="GerE"/>
    <property type="match status" value="1"/>
</dbReference>
<dbReference type="RefSeq" id="WP_382372733.1">
    <property type="nucleotide sequence ID" value="NZ_JBHRZI010000012.1"/>
</dbReference>
<proteinExistence type="predicted"/>
<protein>
    <submittedName>
        <fullName evidence="4">AAA family ATPase</fullName>
    </submittedName>
</protein>
<dbReference type="InterPro" id="IPR000792">
    <property type="entry name" value="Tscrpt_reg_LuxR_C"/>
</dbReference>
<dbReference type="PANTHER" id="PTHR16305">
    <property type="entry name" value="TESTICULAR SOLUBLE ADENYLYL CYCLASE"/>
    <property type="match status" value="1"/>
</dbReference>
<reference evidence="5" key="1">
    <citation type="journal article" date="2019" name="Int. J. Syst. Evol. Microbiol.">
        <title>The Global Catalogue of Microorganisms (GCM) 10K type strain sequencing project: providing services to taxonomists for standard genome sequencing and annotation.</title>
        <authorList>
            <consortium name="The Broad Institute Genomics Platform"/>
            <consortium name="The Broad Institute Genome Sequencing Center for Infectious Disease"/>
            <person name="Wu L."/>
            <person name="Ma J."/>
        </authorList>
    </citation>
    <scope>NUCLEOTIDE SEQUENCE [LARGE SCALE GENOMIC DNA]</scope>
    <source>
        <strain evidence="5">CGMCC 4.7405</strain>
    </source>
</reference>
<organism evidence="4 5">
    <name type="scientific">Lentzea rhizosphaerae</name>
    <dbReference type="NCBI Taxonomy" id="2041025"/>
    <lineage>
        <taxon>Bacteria</taxon>
        <taxon>Bacillati</taxon>
        <taxon>Actinomycetota</taxon>
        <taxon>Actinomycetes</taxon>
        <taxon>Pseudonocardiales</taxon>
        <taxon>Pseudonocardiaceae</taxon>
        <taxon>Lentzea</taxon>
    </lineage>
</organism>